<dbReference type="PANTHER" id="PTHR46586">
    <property type="entry name" value="ANKYRIN REPEAT-CONTAINING PROTEIN"/>
    <property type="match status" value="1"/>
</dbReference>
<organism evidence="1 2">
    <name type="scientific">Pandoravirus inopinatum</name>
    <dbReference type="NCBI Taxonomy" id="1605721"/>
    <lineage>
        <taxon>Viruses</taxon>
        <taxon>Pandoravirus</taxon>
    </lineage>
</organism>
<dbReference type="Proteomes" id="UP000202511">
    <property type="component" value="Segment"/>
</dbReference>
<evidence type="ECO:0000313" key="2">
    <source>
        <dbReference type="Proteomes" id="UP000202511"/>
    </source>
</evidence>
<dbReference type="InterPro" id="IPR002110">
    <property type="entry name" value="Ankyrin_rpt"/>
</dbReference>
<dbReference type="KEGG" id="vg:23462073"/>
<reference evidence="1 2" key="1">
    <citation type="journal article" date="2015" name="Parasitol. Res.">
        <title>Viruses in close associations with free-living amoebae.</title>
        <authorList>
            <person name="Scheid P."/>
        </authorList>
    </citation>
    <scope>NUCLEOTIDE SEQUENCE [LARGE SCALE GENOMIC DNA]</scope>
    <source>
        <strain evidence="1">KlaHel</strain>
    </source>
</reference>
<protein>
    <submittedName>
        <fullName evidence="1">Ankyrin repeat protein</fullName>
    </submittedName>
</protein>
<dbReference type="PANTHER" id="PTHR46586:SF3">
    <property type="entry name" value="ANKYRIN REPEAT-CONTAINING PROTEIN"/>
    <property type="match status" value="1"/>
</dbReference>
<sequence>MRHTRTHARRKRMLTAMPSEIAACVLAYLNDIDFCSARLAHRWFLVHTDDEITQQRRLAVWGRHDLDLCRKGDTAAVAALAAAGHYFTSRHLGEAAAHGRIELIDLLLSDAVPHARYSPRAMNRAAEAGRLDVVIHLRSIGTGQHPLDDADDNEHPVAMDYAAAGGHLDIVEWLHNNTRQGCTTAAMDWAAVGGHVEVLQWLHSHRSEGCTVRAGSTSCGGNVQAVEWIFGHLPQQHIDPVRIFRDAASRGHMDVLCWLHANHHIPNYLPSMGDSAAAHGRLDVLQWMVTHVAGVQFDASTTHAAAQNGHLGVVEWLCDNYPDAQPTPRVLTTALHGGHMNVVNYLCERHPDLAVLDSAIDTVVSCRCFAILDRDAPQDCFDALEWLRVNRPDIVPSQSAMGAAIFTGHLDVAQWLHAHYGTGCTTESIDTAAATGRIDLIDWVHDIYGHACTVDALHSAAEQGHVAILEWLHDHFPHLTPTTSTLDAAARGAHLGVLQWLHQNHPDVRASDSTLALAIHGGNLAVVRFLCETYALEVTETLIAEADRREHFAIVDYLRSVRAAHDSLSA</sequence>
<dbReference type="EMBL" id="KP136319">
    <property type="protein sequence ID" value="AJF97156.1"/>
    <property type="molecule type" value="Genomic_DNA"/>
</dbReference>
<evidence type="ECO:0000313" key="1">
    <source>
        <dbReference type="EMBL" id="AJF97156.1"/>
    </source>
</evidence>
<dbReference type="RefSeq" id="YP_009119391.1">
    <property type="nucleotide sequence ID" value="NC_026440.1"/>
</dbReference>
<dbReference type="InterPro" id="IPR052050">
    <property type="entry name" value="SecEffector_AnkRepeat"/>
</dbReference>
<accession>A0A0B5J8R5</accession>
<dbReference type="GeneID" id="23462073"/>
<name>A0A0B5J8R5_9VIRU</name>
<dbReference type="SUPFAM" id="SSF48403">
    <property type="entry name" value="Ankyrin repeat"/>
    <property type="match status" value="2"/>
</dbReference>
<proteinExistence type="predicted"/>
<dbReference type="InterPro" id="IPR036770">
    <property type="entry name" value="Ankyrin_rpt-contain_sf"/>
</dbReference>
<dbReference type="Pfam" id="PF13637">
    <property type="entry name" value="Ank_4"/>
    <property type="match status" value="1"/>
</dbReference>
<dbReference type="Gene3D" id="1.25.40.20">
    <property type="entry name" value="Ankyrin repeat-containing domain"/>
    <property type="match status" value="2"/>
</dbReference>